<dbReference type="Pfam" id="PF00400">
    <property type="entry name" value="WD40"/>
    <property type="match status" value="5"/>
</dbReference>
<feature type="region of interest" description="Disordered" evidence="5">
    <location>
        <begin position="205"/>
        <end position="230"/>
    </location>
</feature>
<dbReference type="InterPro" id="IPR036322">
    <property type="entry name" value="WD40_repeat_dom_sf"/>
</dbReference>
<dbReference type="InterPro" id="IPR036047">
    <property type="entry name" value="F-box-like_dom_sf"/>
</dbReference>
<comment type="similarity">
    <text evidence="1">Belongs to the WD repeat MET30/SCONB/SCON-2 family.</text>
</comment>
<feature type="repeat" description="WD" evidence="4">
    <location>
        <begin position="503"/>
        <end position="542"/>
    </location>
</feature>
<dbReference type="EMBL" id="JANBVO010000055">
    <property type="protein sequence ID" value="KAJ9132611.1"/>
    <property type="molecule type" value="Genomic_DNA"/>
</dbReference>
<dbReference type="Proteomes" id="UP001174694">
    <property type="component" value="Unassembled WGS sequence"/>
</dbReference>
<feature type="region of interest" description="Disordered" evidence="5">
    <location>
        <begin position="890"/>
        <end position="993"/>
    </location>
</feature>
<evidence type="ECO:0000313" key="7">
    <source>
        <dbReference type="EMBL" id="KAJ9132611.1"/>
    </source>
</evidence>
<protein>
    <submittedName>
        <fullName evidence="7">F-box/WD repeat-containing protein lin-23</fullName>
    </submittedName>
</protein>
<feature type="compositionally biased region" description="Polar residues" evidence="5">
    <location>
        <begin position="950"/>
        <end position="959"/>
    </location>
</feature>
<feature type="compositionally biased region" description="Low complexity" evidence="5">
    <location>
        <begin position="890"/>
        <end position="910"/>
    </location>
</feature>
<dbReference type="SMART" id="SM00320">
    <property type="entry name" value="WD40"/>
    <property type="match status" value="7"/>
</dbReference>
<reference evidence="7" key="1">
    <citation type="submission" date="2022-07" db="EMBL/GenBank/DDBJ databases">
        <title>Fungi with potential for degradation of polypropylene.</title>
        <authorList>
            <person name="Gostincar C."/>
        </authorList>
    </citation>
    <scope>NUCLEOTIDE SEQUENCE</scope>
    <source>
        <strain evidence="7">EXF-13308</strain>
    </source>
</reference>
<evidence type="ECO:0000259" key="6">
    <source>
        <dbReference type="PROSITE" id="PS50181"/>
    </source>
</evidence>
<accession>A0AA38VHN1</accession>
<feature type="repeat" description="WD" evidence="4">
    <location>
        <begin position="355"/>
        <end position="381"/>
    </location>
</feature>
<dbReference type="InterPro" id="IPR001810">
    <property type="entry name" value="F-box_dom"/>
</dbReference>
<proteinExistence type="inferred from homology"/>
<feature type="compositionally biased region" description="Polar residues" evidence="5">
    <location>
        <begin position="1"/>
        <end position="10"/>
    </location>
</feature>
<evidence type="ECO:0000256" key="2">
    <source>
        <dbReference type="ARBA" id="ARBA00022574"/>
    </source>
</evidence>
<dbReference type="Gene3D" id="2.130.10.10">
    <property type="entry name" value="YVTN repeat-like/Quinoprotein amine dehydrogenase"/>
    <property type="match status" value="1"/>
</dbReference>
<evidence type="ECO:0000313" key="8">
    <source>
        <dbReference type="Proteomes" id="UP001174694"/>
    </source>
</evidence>
<dbReference type="AlphaFoldDB" id="A0AA38VHN1"/>
<keyword evidence="3" id="KW-0677">Repeat</keyword>
<gene>
    <name evidence="7" type="ORF">NKR23_g11100</name>
</gene>
<dbReference type="SUPFAM" id="SSF50978">
    <property type="entry name" value="WD40 repeat-like"/>
    <property type="match status" value="1"/>
</dbReference>
<evidence type="ECO:0000256" key="4">
    <source>
        <dbReference type="PROSITE-ProRule" id="PRU00221"/>
    </source>
</evidence>
<keyword evidence="8" id="KW-1185">Reference proteome</keyword>
<feature type="compositionally biased region" description="Basic and acidic residues" evidence="5">
    <location>
        <begin position="205"/>
        <end position="217"/>
    </location>
</feature>
<dbReference type="PROSITE" id="PS50294">
    <property type="entry name" value="WD_REPEATS_REGION"/>
    <property type="match status" value="2"/>
</dbReference>
<organism evidence="7 8">
    <name type="scientific">Pleurostoma richardsiae</name>
    <dbReference type="NCBI Taxonomy" id="41990"/>
    <lineage>
        <taxon>Eukaryota</taxon>
        <taxon>Fungi</taxon>
        <taxon>Dikarya</taxon>
        <taxon>Ascomycota</taxon>
        <taxon>Pezizomycotina</taxon>
        <taxon>Sordariomycetes</taxon>
        <taxon>Sordariomycetidae</taxon>
        <taxon>Calosphaeriales</taxon>
        <taxon>Pleurostomataceae</taxon>
        <taxon>Pleurostoma</taxon>
    </lineage>
</organism>
<dbReference type="InterPro" id="IPR020472">
    <property type="entry name" value="WD40_PAC1"/>
</dbReference>
<dbReference type="InterPro" id="IPR050995">
    <property type="entry name" value="WD-F-box_domain-protein"/>
</dbReference>
<dbReference type="SMART" id="SM00256">
    <property type="entry name" value="FBOX"/>
    <property type="match status" value="1"/>
</dbReference>
<name>A0AA38VHN1_9PEZI</name>
<feature type="domain" description="F-box" evidence="6">
    <location>
        <begin position="92"/>
        <end position="138"/>
    </location>
</feature>
<dbReference type="Pfam" id="PF12937">
    <property type="entry name" value="F-box-like"/>
    <property type="match status" value="1"/>
</dbReference>
<dbReference type="InterPro" id="IPR019775">
    <property type="entry name" value="WD40_repeat_CS"/>
</dbReference>
<dbReference type="PANTHER" id="PTHR14604">
    <property type="entry name" value="WD40 REPEAT PF20"/>
    <property type="match status" value="1"/>
</dbReference>
<feature type="region of interest" description="Disordered" evidence="5">
    <location>
        <begin position="625"/>
        <end position="665"/>
    </location>
</feature>
<dbReference type="PROSITE" id="PS50181">
    <property type="entry name" value="FBOX"/>
    <property type="match status" value="1"/>
</dbReference>
<dbReference type="SUPFAM" id="SSF81383">
    <property type="entry name" value="F-box domain"/>
    <property type="match status" value="1"/>
</dbReference>
<dbReference type="PANTHER" id="PTHR14604:SF4">
    <property type="entry name" value="F-BOX DOMAIN-CONTAINING PROTEIN"/>
    <property type="match status" value="1"/>
</dbReference>
<sequence>MDDFSTSQQADEGYSEDPLNPPTTNFYSSKPRDDSAVLASLRSSRDFSAWLSVNLSSLSLETKSQLAMALLDDLPTSVIAQIVIQLNPRLYIDFIRYLPAEICLKILGYLDPVSLIHVAQTCRAWYDLALDRKLWERLYYLEGWKVVTSELQRWEEKVNEELNPSAAGQLEHIKSSEDGPAYKRRAISLSPRMDGDRDYVMLDTDRPPLRQEPKDVEMSEGSSIFGGNMVPRSTTTLAMGDLDMDNSLSAEASKARSADKGKAKALSPPIQPAFIKSESLPEMVPAEPAGLPKSTLWMWDAASSRYRINWKYLYNMRRRLEANWEAGRFRNFQLPHPDHPEEGHNNECIYSLQYNSQYLVSGSRDKTLRIWNLASRRLVREPLVGHNGSVLCLQFDSDPEEDLIVSGSSDSDVILWQFSTGRILQRLRHAHRESVLNVKFDKRILVTCSKDKSIKIFNRRPLRPGDPGYGDVGVNPVPTHVKYGYDIPSQLPVKPPYTMIGSLEGHGAAVNAVQIVDGEVVSASGDRQIKVWDWQTGVCMRTFVGHNKGIACVQYDGKRIVSGSSDNEVKVFCRKTGVEVASLRGHTDLVRTVQAGFGDLPYSDEEDVAEAKKVDEMYFKALESGNLPTAPQRGRPGNAGSRRPEDITAYGAKLPPGGGGGKHGRIVSGSYDKTIIIWRRDKNGVWQPQHQLKQEVAAAAAQRHGALPGASASGGAIIPLHPSVRVPPVTGSIDEASAAPLPPAVAVSNAAAPTTAAPAVHQHHQLAGPASTAPHVPSFSHPLLPGPITPTPANQITHIEEPIIATITPSSQQSFAQLIDLIVPQGVHALQQALASYPTMLTMQGHLQAAIDREASPFVRSQLRQAVSTALVRTQLAQARARQAAFQQAGASANQATPSSSAVAEAPAPAVQGQLPELQQPPVISGTTAPASQAGAVTHGGAGSSATTGNDNSATNSVSGAPPPTLLTHATAATAQQAGSQHQQAAPVGQAQAPVRHPHMEANPARVYKLQFDARRIICCSQTSVIVGWDFCNGDPELEEASKFFATVD</sequence>
<feature type="region of interest" description="Disordered" evidence="5">
    <location>
        <begin position="1"/>
        <end position="31"/>
    </location>
</feature>
<dbReference type="PROSITE" id="PS50082">
    <property type="entry name" value="WD_REPEATS_2"/>
    <property type="match status" value="3"/>
</dbReference>
<dbReference type="PROSITE" id="PS00678">
    <property type="entry name" value="WD_REPEATS_1"/>
    <property type="match status" value="1"/>
</dbReference>
<evidence type="ECO:0000256" key="1">
    <source>
        <dbReference type="ARBA" id="ARBA00007968"/>
    </source>
</evidence>
<dbReference type="InterPro" id="IPR015943">
    <property type="entry name" value="WD40/YVTN_repeat-like_dom_sf"/>
</dbReference>
<dbReference type="PRINTS" id="PR00320">
    <property type="entry name" value="GPROTEINBRPT"/>
</dbReference>
<keyword evidence="2 4" id="KW-0853">WD repeat</keyword>
<dbReference type="CDD" id="cd09917">
    <property type="entry name" value="F-box_SF"/>
    <property type="match status" value="1"/>
</dbReference>
<comment type="caution">
    <text evidence="7">The sequence shown here is derived from an EMBL/GenBank/DDBJ whole genome shotgun (WGS) entry which is preliminary data.</text>
</comment>
<evidence type="ECO:0000256" key="5">
    <source>
        <dbReference type="SAM" id="MobiDB-lite"/>
    </source>
</evidence>
<dbReference type="Gene3D" id="1.20.1280.50">
    <property type="match status" value="1"/>
</dbReference>
<dbReference type="InterPro" id="IPR001680">
    <property type="entry name" value="WD40_rpt"/>
</dbReference>
<evidence type="ECO:0000256" key="3">
    <source>
        <dbReference type="ARBA" id="ARBA00022737"/>
    </source>
</evidence>
<feature type="compositionally biased region" description="Low complexity" evidence="5">
    <location>
        <begin position="966"/>
        <end position="993"/>
    </location>
</feature>
<feature type="repeat" description="WD" evidence="4">
    <location>
        <begin position="383"/>
        <end position="426"/>
    </location>
</feature>
<dbReference type="CDD" id="cd00200">
    <property type="entry name" value="WD40"/>
    <property type="match status" value="1"/>
</dbReference>